<comment type="caution">
    <text evidence="1">The sequence shown here is derived from an EMBL/GenBank/DDBJ whole genome shotgun (WGS) entry which is preliminary data.</text>
</comment>
<evidence type="ECO:0008006" key="3">
    <source>
        <dbReference type="Google" id="ProtNLM"/>
    </source>
</evidence>
<gene>
    <name evidence="1" type="ORF">GTW09_05295</name>
</gene>
<name>A0A6L9MSQ8_9ALTE</name>
<sequence>MFAVAAVCLVSGCSNTQHQARLNTLSKNYCSDAVVGNCRLVTPSIIQLEAPNDPFEEQLKPIHQRRDVIEQEFEVLRRR</sequence>
<evidence type="ECO:0000313" key="2">
    <source>
        <dbReference type="Proteomes" id="UP000478837"/>
    </source>
</evidence>
<accession>A0A6L9MSQ8</accession>
<organism evidence="1 2">
    <name type="scientific">Alteromonas hispanica</name>
    <dbReference type="NCBI Taxonomy" id="315421"/>
    <lineage>
        <taxon>Bacteria</taxon>
        <taxon>Pseudomonadati</taxon>
        <taxon>Pseudomonadota</taxon>
        <taxon>Gammaproteobacteria</taxon>
        <taxon>Alteromonadales</taxon>
        <taxon>Alteromonadaceae</taxon>
        <taxon>Alteromonas/Salinimonas group</taxon>
        <taxon>Alteromonas</taxon>
    </lineage>
</organism>
<reference evidence="1 2" key="1">
    <citation type="submission" date="2020-01" db="EMBL/GenBank/DDBJ databases">
        <title>Genomes of bacteria type strains.</title>
        <authorList>
            <person name="Chen J."/>
            <person name="Zhu S."/>
            <person name="Yang J."/>
        </authorList>
    </citation>
    <scope>NUCLEOTIDE SEQUENCE [LARGE SCALE GENOMIC DNA]</scope>
    <source>
        <strain evidence="1 2">LMG 22958</strain>
    </source>
</reference>
<protein>
    <recommendedName>
        <fullName evidence="3">Lipoprotein</fullName>
    </recommendedName>
</protein>
<keyword evidence="2" id="KW-1185">Reference proteome</keyword>
<dbReference type="AlphaFoldDB" id="A0A6L9MSQ8"/>
<dbReference type="EMBL" id="JAAAWP010000002">
    <property type="protein sequence ID" value="NDW20931.1"/>
    <property type="molecule type" value="Genomic_DNA"/>
</dbReference>
<dbReference type="Proteomes" id="UP000478837">
    <property type="component" value="Unassembled WGS sequence"/>
</dbReference>
<evidence type="ECO:0000313" key="1">
    <source>
        <dbReference type="EMBL" id="NDW20931.1"/>
    </source>
</evidence>
<proteinExistence type="predicted"/>